<gene>
    <name evidence="1" type="ORF">SAMN05216552_102543</name>
</gene>
<dbReference type="EMBL" id="FPBO01000025">
    <property type="protein sequence ID" value="SFV06402.1"/>
    <property type="molecule type" value="Genomic_DNA"/>
</dbReference>
<dbReference type="STRING" id="1035707.SAMN05216552_102543"/>
<protein>
    <submittedName>
        <fullName evidence="1">Uncharacterized protein</fullName>
    </submittedName>
</protein>
<accession>A0A1I7L9F5</accession>
<dbReference type="AlphaFoldDB" id="A0A1I7L9F5"/>
<evidence type="ECO:0000313" key="1">
    <source>
        <dbReference type="EMBL" id="SFV06402.1"/>
    </source>
</evidence>
<organism evidence="1 2">
    <name type="scientific">Pseudoduganella namucuonensis</name>
    <dbReference type="NCBI Taxonomy" id="1035707"/>
    <lineage>
        <taxon>Bacteria</taxon>
        <taxon>Pseudomonadati</taxon>
        <taxon>Pseudomonadota</taxon>
        <taxon>Betaproteobacteria</taxon>
        <taxon>Burkholderiales</taxon>
        <taxon>Oxalobacteraceae</taxon>
        <taxon>Telluria group</taxon>
        <taxon>Pseudoduganella</taxon>
    </lineage>
</organism>
<reference evidence="2" key="1">
    <citation type="submission" date="2016-10" db="EMBL/GenBank/DDBJ databases">
        <authorList>
            <person name="Varghese N."/>
            <person name="Submissions S."/>
        </authorList>
    </citation>
    <scope>NUCLEOTIDE SEQUENCE [LARGE SCALE GENOMIC DNA]</scope>
    <source>
        <strain evidence="2">CGMCC 1.11014</strain>
    </source>
</reference>
<dbReference type="InterPro" id="IPR045964">
    <property type="entry name" value="DUF6384"/>
</dbReference>
<evidence type="ECO:0000313" key="2">
    <source>
        <dbReference type="Proteomes" id="UP000199391"/>
    </source>
</evidence>
<dbReference type="Pfam" id="PF19911">
    <property type="entry name" value="DUF6384"/>
    <property type="match status" value="1"/>
</dbReference>
<sequence>MKIQLAEQMGAMALIDELRHRRMQVDEHLDLPRRREEVAERVRAYYSAQRIEVDDALIEQGVRAYFARRLEFQPADTASPDYARALAYIQAQGTGAPAARAGAPGPAPAPRGVIGRVGAALARLLR</sequence>
<dbReference type="Proteomes" id="UP000199391">
    <property type="component" value="Unassembled WGS sequence"/>
</dbReference>
<name>A0A1I7L9F5_9BURK</name>
<dbReference type="RefSeq" id="WP_093557922.1">
    <property type="nucleotide sequence ID" value="NZ_FPBO01000025.1"/>
</dbReference>
<keyword evidence="2" id="KW-1185">Reference proteome</keyword>
<proteinExistence type="predicted"/>
<dbReference type="OrthoDB" id="8758353at2"/>